<feature type="transmembrane region" description="Helical" evidence="7">
    <location>
        <begin position="63"/>
        <end position="84"/>
    </location>
</feature>
<name>A0ABQ8IYU4_DERPT</name>
<dbReference type="Proteomes" id="UP000887458">
    <property type="component" value="Unassembled WGS sequence"/>
</dbReference>
<feature type="transmembrane region" description="Helical" evidence="7">
    <location>
        <begin position="223"/>
        <end position="246"/>
    </location>
</feature>
<evidence type="ECO:0000256" key="7">
    <source>
        <dbReference type="SAM" id="Phobius"/>
    </source>
</evidence>
<organism evidence="8 9">
    <name type="scientific">Dermatophagoides pteronyssinus</name>
    <name type="common">European house dust mite</name>
    <dbReference type="NCBI Taxonomy" id="6956"/>
    <lineage>
        <taxon>Eukaryota</taxon>
        <taxon>Metazoa</taxon>
        <taxon>Ecdysozoa</taxon>
        <taxon>Arthropoda</taxon>
        <taxon>Chelicerata</taxon>
        <taxon>Arachnida</taxon>
        <taxon>Acari</taxon>
        <taxon>Acariformes</taxon>
        <taxon>Sarcoptiformes</taxon>
        <taxon>Astigmata</taxon>
        <taxon>Psoroptidia</taxon>
        <taxon>Analgoidea</taxon>
        <taxon>Pyroglyphidae</taxon>
        <taxon>Dermatophagoidinae</taxon>
        <taxon>Dermatophagoides</taxon>
    </lineage>
</organism>
<sequence length="461" mass="53626">MLNDELFSIFRQEHYPTFYKYNGLPKFWIDINLFRLVSLFIAILLAFLIILPGFRAKKFSVALRWSTSLIILFLMLFCNLMPYWERGQIRSQMPYRFGRNLNIDATVGINIGLRGINITLIGNPINQHNDTIDFNEYFDWTWSQGKPGFGYDAGKFQKDYRHAQFRGLPYPILWIAETFTIDYESIHIGRYYRQAGWLAHIFLWMAVPLFIICNILFQTVIYYGSLWIIFTGISLLSANFIVIFYSHCSIPLTLAFDNGFLITHYSWCFYINLINGILCIIIGIITLIADLRLPDETAEFFGNDVLQSYEDYFADPQDNDDVNEFNNIHSTSDNEVLLRRKQINGEKIITHQEKTIEGGVTRGLKKRTLSNRFSRFQKSTIRSVKKPNTTSNDRHRFHDEHNTINQIDLDDVGGDTGVVGVSVTNVNLSNIDDKQSDEIPLYENFRQFSTIGEEKEDDNEM</sequence>
<reference evidence="8 9" key="1">
    <citation type="journal article" date="2018" name="J. Allergy Clin. Immunol.">
        <title>High-quality assembly of Dermatophagoides pteronyssinus genome and transcriptome reveals a wide range of novel allergens.</title>
        <authorList>
            <person name="Liu X.Y."/>
            <person name="Yang K.Y."/>
            <person name="Wang M.Q."/>
            <person name="Kwok J.S."/>
            <person name="Zeng X."/>
            <person name="Yang Z."/>
            <person name="Xiao X.J."/>
            <person name="Lau C.P."/>
            <person name="Li Y."/>
            <person name="Huang Z.M."/>
            <person name="Ba J.G."/>
            <person name="Yim A.K."/>
            <person name="Ouyang C.Y."/>
            <person name="Ngai S.M."/>
            <person name="Chan T.F."/>
            <person name="Leung E.L."/>
            <person name="Liu L."/>
            <person name="Liu Z.G."/>
            <person name="Tsui S.K."/>
        </authorList>
    </citation>
    <scope>NUCLEOTIDE SEQUENCE [LARGE SCALE GENOMIC DNA]</scope>
    <source>
        <strain evidence="8">Derp</strain>
    </source>
</reference>
<keyword evidence="3 7" id="KW-0812">Transmembrane</keyword>
<dbReference type="PANTHER" id="PTHR31158:SF1">
    <property type="entry name" value="DOXA1 FACTOR-RELATED"/>
    <property type="match status" value="1"/>
</dbReference>
<evidence type="ECO:0000313" key="8">
    <source>
        <dbReference type="EMBL" id="KAH9415492.1"/>
    </source>
</evidence>
<evidence type="ECO:0000256" key="6">
    <source>
        <dbReference type="ARBA" id="ARBA00023180"/>
    </source>
</evidence>
<dbReference type="Pfam" id="PF10204">
    <property type="entry name" value="DuoxA"/>
    <property type="match status" value="1"/>
</dbReference>
<protein>
    <recommendedName>
        <fullName evidence="10">Dual oxidase maturation factor 1-like</fullName>
    </recommendedName>
</protein>
<comment type="subcellular location">
    <subcellularLocation>
        <location evidence="1">Membrane</location>
        <topology evidence="1">Multi-pass membrane protein</topology>
    </subcellularLocation>
</comment>
<keyword evidence="4 7" id="KW-1133">Transmembrane helix</keyword>
<comment type="similarity">
    <text evidence="2">Belongs to the DUOXA family.</text>
</comment>
<evidence type="ECO:0000256" key="2">
    <source>
        <dbReference type="ARBA" id="ARBA00009816"/>
    </source>
</evidence>
<evidence type="ECO:0000256" key="1">
    <source>
        <dbReference type="ARBA" id="ARBA00004141"/>
    </source>
</evidence>
<accession>A0ABQ8IYU4</accession>
<gene>
    <name evidence="8" type="ORF">DERP_010348</name>
</gene>
<dbReference type="EMBL" id="NJHN03000096">
    <property type="protein sequence ID" value="KAH9415492.1"/>
    <property type="molecule type" value="Genomic_DNA"/>
</dbReference>
<evidence type="ECO:0000256" key="4">
    <source>
        <dbReference type="ARBA" id="ARBA00022989"/>
    </source>
</evidence>
<comment type="caution">
    <text evidence="8">The sequence shown here is derived from an EMBL/GenBank/DDBJ whole genome shotgun (WGS) entry which is preliminary data.</text>
</comment>
<keyword evidence="9" id="KW-1185">Reference proteome</keyword>
<proteinExistence type="inferred from homology"/>
<dbReference type="InterPro" id="IPR018469">
    <property type="entry name" value="Dual_oxidase_maturation_fac"/>
</dbReference>
<evidence type="ECO:0000256" key="3">
    <source>
        <dbReference type="ARBA" id="ARBA00022692"/>
    </source>
</evidence>
<evidence type="ECO:0000256" key="5">
    <source>
        <dbReference type="ARBA" id="ARBA00023136"/>
    </source>
</evidence>
<reference evidence="8 9" key="2">
    <citation type="journal article" date="2022" name="Mol. Biol. Evol.">
        <title>Comparative Genomics Reveals Insights into the Divergent Evolution of Astigmatic Mites and Household Pest Adaptations.</title>
        <authorList>
            <person name="Xiong Q."/>
            <person name="Wan A.T."/>
            <person name="Liu X."/>
            <person name="Fung C.S."/>
            <person name="Xiao X."/>
            <person name="Malainual N."/>
            <person name="Hou J."/>
            <person name="Wang L."/>
            <person name="Wang M."/>
            <person name="Yang K.Y."/>
            <person name="Cui Y."/>
            <person name="Leung E.L."/>
            <person name="Nong W."/>
            <person name="Shin S.K."/>
            <person name="Au S.W."/>
            <person name="Jeong K.Y."/>
            <person name="Chew F.T."/>
            <person name="Hui J.H."/>
            <person name="Leung T.F."/>
            <person name="Tungtrongchitr A."/>
            <person name="Zhong N."/>
            <person name="Liu Z."/>
            <person name="Tsui S.K."/>
        </authorList>
    </citation>
    <scope>NUCLEOTIDE SEQUENCE [LARGE SCALE GENOMIC DNA]</scope>
    <source>
        <strain evidence="8">Derp</strain>
    </source>
</reference>
<keyword evidence="6" id="KW-0325">Glycoprotein</keyword>
<feature type="transmembrane region" description="Helical" evidence="7">
    <location>
        <begin position="267"/>
        <end position="289"/>
    </location>
</feature>
<keyword evidence="5 7" id="KW-0472">Membrane</keyword>
<evidence type="ECO:0008006" key="10">
    <source>
        <dbReference type="Google" id="ProtNLM"/>
    </source>
</evidence>
<feature type="transmembrane region" description="Helical" evidence="7">
    <location>
        <begin position="33"/>
        <end position="51"/>
    </location>
</feature>
<feature type="transmembrane region" description="Helical" evidence="7">
    <location>
        <begin position="197"/>
        <end position="217"/>
    </location>
</feature>
<dbReference type="PANTHER" id="PTHR31158">
    <property type="entry name" value="DUAL OXIDASE 2"/>
    <property type="match status" value="1"/>
</dbReference>
<evidence type="ECO:0000313" key="9">
    <source>
        <dbReference type="Proteomes" id="UP000887458"/>
    </source>
</evidence>